<name>A0A075IAJ8_9ARCH</name>
<dbReference type="GO" id="GO:0005737">
    <property type="term" value="C:cytoplasm"/>
    <property type="evidence" value="ECO:0007669"/>
    <property type="project" value="UniProtKB-SubCell"/>
</dbReference>
<protein>
    <recommendedName>
        <fullName evidence="10">L-threonylcarbamoyladenylate synthase</fullName>
        <ecNumber evidence="3">2.7.7.87</ecNumber>
    </recommendedName>
    <alternativeName>
        <fullName evidence="10">L-threonylcarbamoyladenylate synthase</fullName>
    </alternativeName>
</protein>
<gene>
    <name evidence="13" type="primary">SUA5</name>
    <name evidence="13" type="synonym">rimN</name>
</gene>
<organism evidence="13">
    <name type="scientific">uncultured marine thaumarchaeote SAT1000_41_C02</name>
    <dbReference type="NCBI Taxonomy" id="1456409"/>
    <lineage>
        <taxon>Archaea</taxon>
        <taxon>Nitrososphaerota</taxon>
        <taxon>environmental samples</taxon>
    </lineage>
</organism>
<dbReference type="PANTHER" id="PTHR17490">
    <property type="entry name" value="SUA5"/>
    <property type="match status" value="1"/>
</dbReference>
<dbReference type="GO" id="GO:0003725">
    <property type="term" value="F:double-stranded RNA binding"/>
    <property type="evidence" value="ECO:0007669"/>
    <property type="project" value="InterPro"/>
</dbReference>
<keyword evidence="5" id="KW-0808">Transferase</keyword>
<comment type="catalytic activity">
    <reaction evidence="11">
        <text>L-threonine + hydrogencarbonate + ATP = L-threonylcarbamoyladenylate + diphosphate + H2O</text>
        <dbReference type="Rhea" id="RHEA:36407"/>
        <dbReference type="ChEBI" id="CHEBI:15377"/>
        <dbReference type="ChEBI" id="CHEBI:17544"/>
        <dbReference type="ChEBI" id="CHEBI:30616"/>
        <dbReference type="ChEBI" id="CHEBI:33019"/>
        <dbReference type="ChEBI" id="CHEBI:57926"/>
        <dbReference type="ChEBI" id="CHEBI:73682"/>
        <dbReference type="EC" id="2.7.7.87"/>
    </reaction>
</comment>
<keyword evidence="8" id="KW-0547">Nucleotide-binding</keyword>
<comment type="subcellular location">
    <subcellularLocation>
        <location evidence="1">Cytoplasm</location>
    </subcellularLocation>
</comment>
<evidence type="ECO:0000256" key="10">
    <source>
        <dbReference type="ARBA" id="ARBA00029774"/>
    </source>
</evidence>
<dbReference type="GO" id="GO:0008033">
    <property type="term" value="P:tRNA processing"/>
    <property type="evidence" value="ECO:0007669"/>
    <property type="project" value="UniProtKB-KW"/>
</dbReference>
<evidence type="ECO:0000256" key="7">
    <source>
        <dbReference type="ARBA" id="ARBA00022695"/>
    </source>
</evidence>
<dbReference type="Gene3D" id="3.90.870.10">
    <property type="entry name" value="DHBP synthase"/>
    <property type="match status" value="1"/>
</dbReference>
<evidence type="ECO:0000256" key="5">
    <source>
        <dbReference type="ARBA" id="ARBA00022679"/>
    </source>
</evidence>
<keyword evidence="9" id="KW-0067">ATP-binding</keyword>
<dbReference type="GO" id="GO:0006450">
    <property type="term" value="P:regulation of translational fidelity"/>
    <property type="evidence" value="ECO:0007669"/>
    <property type="project" value="TreeGrafter"/>
</dbReference>
<evidence type="ECO:0000256" key="8">
    <source>
        <dbReference type="ARBA" id="ARBA00022741"/>
    </source>
</evidence>
<sequence length="206" mass="22699">MLKNVNNLKISCNDADIQIATKAINDGAIVVFPTDTVYGLGCNPYNHDAVQSIYEIKKRNKTKPFPVIGYSKKELEKIAEFNPLEEKIAEKFWPGPITLILKIKDKEIQKSLDLKGKIAVRVPNNQCVLALLKECKLLVGTSANISGTTPFNDPKECGKNLSGYDLLIDGGIISGQGESTIVEIENNDVKILRKGNVSEEIIKELT</sequence>
<dbReference type="GO" id="GO:0000049">
    <property type="term" value="F:tRNA binding"/>
    <property type="evidence" value="ECO:0007669"/>
    <property type="project" value="TreeGrafter"/>
</dbReference>
<dbReference type="EC" id="2.7.7.87" evidence="3"/>
<evidence type="ECO:0000259" key="12">
    <source>
        <dbReference type="PROSITE" id="PS51163"/>
    </source>
</evidence>
<dbReference type="InterPro" id="IPR050156">
    <property type="entry name" value="TC-AMP_synthase_SUA5"/>
</dbReference>
<dbReference type="SUPFAM" id="SSF55821">
    <property type="entry name" value="YrdC/RibB"/>
    <property type="match status" value="1"/>
</dbReference>
<dbReference type="PANTHER" id="PTHR17490:SF16">
    <property type="entry name" value="THREONYLCARBAMOYL-AMP SYNTHASE"/>
    <property type="match status" value="1"/>
</dbReference>
<evidence type="ECO:0000256" key="11">
    <source>
        <dbReference type="ARBA" id="ARBA00048366"/>
    </source>
</evidence>
<keyword evidence="4" id="KW-0963">Cytoplasm</keyword>
<keyword evidence="7" id="KW-0548">Nucleotidyltransferase</keyword>
<comment type="similarity">
    <text evidence="2">Belongs to the SUA5 family.</text>
</comment>
<feature type="domain" description="YrdC-like" evidence="12">
    <location>
        <begin position="14"/>
        <end position="197"/>
    </location>
</feature>
<evidence type="ECO:0000313" key="13">
    <source>
        <dbReference type="EMBL" id="AIF24914.1"/>
    </source>
</evidence>
<dbReference type="InterPro" id="IPR017945">
    <property type="entry name" value="DHBP_synth_RibB-like_a/b_dom"/>
</dbReference>
<dbReference type="Pfam" id="PF01300">
    <property type="entry name" value="Sua5_yciO_yrdC"/>
    <property type="match status" value="1"/>
</dbReference>
<proteinExistence type="inferred from homology"/>
<evidence type="ECO:0000256" key="3">
    <source>
        <dbReference type="ARBA" id="ARBA00012584"/>
    </source>
</evidence>
<evidence type="ECO:0000256" key="1">
    <source>
        <dbReference type="ARBA" id="ARBA00004496"/>
    </source>
</evidence>
<dbReference type="InterPro" id="IPR006070">
    <property type="entry name" value="Sua5-like_dom"/>
</dbReference>
<dbReference type="NCBIfam" id="TIGR00057">
    <property type="entry name" value="L-threonylcarbamoyladenylate synthase"/>
    <property type="match status" value="1"/>
</dbReference>
<dbReference type="EMBL" id="KF901276">
    <property type="protein sequence ID" value="AIF24914.1"/>
    <property type="molecule type" value="Genomic_DNA"/>
</dbReference>
<evidence type="ECO:0000256" key="9">
    <source>
        <dbReference type="ARBA" id="ARBA00022840"/>
    </source>
</evidence>
<reference evidence="13" key="1">
    <citation type="journal article" date="2014" name="Genome Biol. Evol.">
        <title>Pangenome evidence for extensive interdomain horizontal transfer affecting lineage core and shell genes in uncultured planktonic thaumarchaeota and euryarchaeota.</title>
        <authorList>
            <person name="Deschamps P."/>
            <person name="Zivanovic Y."/>
            <person name="Moreira D."/>
            <person name="Rodriguez-Valera F."/>
            <person name="Lopez-Garcia P."/>
        </authorList>
    </citation>
    <scope>NUCLEOTIDE SEQUENCE</scope>
</reference>
<dbReference type="PROSITE" id="PS51163">
    <property type="entry name" value="YRDC"/>
    <property type="match status" value="1"/>
</dbReference>
<dbReference type="GO" id="GO:0005524">
    <property type="term" value="F:ATP binding"/>
    <property type="evidence" value="ECO:0007669"/>
    <property type="project" value="UniProtKB-KW"/>
</dbReference>
<evidence type="ECO:0000256" key="4">
    <source>
        <dbReference type="ARBA" id="ARBA00022490"/>
    </source>
</evidence>
<evidence type="ECO:0000256" key="2">
    <source>
        <dbReference type="ARBA" id="ARBA00007663"/>
    </source>
</evidence>
<keyword evidence="6" id="KW-0819">tRNA processing</keyword>
<dbReference type="GO" id="GO:0061710">
    <property type="term" value="F:L-threonylcarbamoyladenylate synthase"/>
    <property type="evidence" value="ECO:0007669"/>
    <property type="project" value="UniProtKB-EC"/>
</dbReference>
<dbReference type="AlphaFoldDB" id="A0A075IAJ8"/>
<accession>A0A075IAJ8</accession>
<evidence type="ECO:0000256" key="6">
    <source>
        <dbReference type="ARBA" id="ARBA00022694"/>
    </source>
</evidence>